<comment type="caution">
    <text evidence="4">The sequence shown here is derived from an EMBL/GenBank/DDBJ whole genome shotgun (WGS) entry which is preliminary data.</text>
</comment>
<dbReference type="SUPFAM" id="SSF82185">
    <property type="entry name" value="Histone H3 K4-specific methyltransferase SET7/9 N-terminal domain"/>
    <property type="match status" value="1"/>
</dbReference>
<dbReference type="SMART" id="SM00698">
    <property type="entry name" value="MORN"/>
    <property type="match status" value="3"/>
</dbReference>
<evidence type="ECO:0000256" key="3">
    <source>
        <dbReference type="SAM" id="SignalP"/>
    </source>
</evidence>
<sequence>MRITSVAAFAAFVILPAASWAEQPVADPDTGCQIRDHYPDPGRAIRWTGACKDGFANGFGVLHWTQDGRPDGHVEGTYLDGRLEGRARVAWTDGRRLVGSFVGGLMNGQGSFRWPDGRRYDGDWKDDRRTGRGTLTLPDGSRYVGGFRRNRPTGDGVFVTADGHHVTPRVDARGNVSAGAPLPRPPESAALATPRGGSFEDWLQD</sequence>
<evidence type="ECO:0008006" key="6">
    <source>
        <dbReference type="Google" id="ProtNLM"/>
    </source>
</evidence>
<dbReference type="Pfam" id="PF02493">
    <property type="entry name" value="MORN"/>
    <property type="match status" value="4"/>
</dbReference>
<dbReference type="PANTHER" id="PTHR23084">
    <property type="entry name" value="PHOSPHATIDYLINOSITOL-4-PHOSPHATE 5-KINASE RELATED"/>
    <property type="match status" value="1"/>
</dbReference>
<feature type="chain" id="PRO_5046325751" description="MORN repeat-containing protein" evidence="3">
    <location>
        <begin position="22"/>
        <end position="205"/>
    </location>
</feature>
<feature type="signal peptide" evidence="3">
    <location>
        <begin position="1"/>
        <end position="21"/>
    </location>
</feature>
<evidence type="ECO:0000313" key="4">
    <source>
        <dbReference type="EMBL" id="NYZ20780.1"/>
    </source>
</evidence>
<protein>
    <recommendedName>
        <fullName evidence="6">MORN repeat-containing protein</fullName>
    </recommendedName>
</protein>
<dbReference type="InterPro" id="IPR003409">
    <property type="entry name" value="MORN"/>
</dbReference>
<organism evidence="4 5">
    <name type="scientific">Azospirillum oleiclasticum</name>
    <dbReference type="NCBI Taxonomy" id="2735135"/>
    <lineage>
        <taxon>Bacteria</taxon>
        <taxon>Pseudomonadati</taxon>
        <taxon>Pseudomonadota</taxon>
        <taxon>Alphaproteobacteria</taxon>
        <taxon>Rhodospirillales</taxon>
        <taxon>Azospirillaceae</taxon>
        <taxon>Azospirillum</taxon>
    </lineage>
</organism>
<feature type="region of interest" description="Disordered" evidence="2">
    <location>
        <begin position="168"/>
        <end position="205"/>
    </location>
</feature>
<evidence type="ECO:0000313" key="5">
    <source>
        <dbReference type="Proteomes" id="UP000584642"/>
    </source>
</evidence>
<keyword evidence="3" id="KW-0732">Signal</keyword>
<keyword evidence="1" id="KW-0677">Repeat</keyword>
<reference evidence="4 5" key="1">
    <citation type="submission" date="2020-05" db="EMBL/GenBank/DDBJ databases">
        <title>Azospirillum oleiclasticum sp. nov, a nitrogen-fixing and heavy crude oil-emulsifying bacterium isolated from the crude oil of Yumen Oilfield.</title>
        <authorList>
            <person name="Wu D."/>
            <person name="Cai M."/>
            <person name="Zhang X."/>
        </authorList>
    </citation>
    <scope>NUCLEOTIDE SEQUENCE [LARGE SCALE GENOMIC DNA]</scope>
    <source>
        <strain evidence="4 5">ROY-1-1-2</strain>
    </source>
</reference>
<dbReference type="RefSeq" id="WP_180282533.1">
    <property type="nucleotide sequence ID" value="NZ_JABFDB010000008.1"/>
</dbReference>
<dbReference type="Proteomes" id="UP000584642">
    <property type="component" value="Unassembled WGS sequence"/>
</dbReference>
<dbReference type="EMBL" id="JABFDB010000008">
    <property type="protein sequence ID" value="NYZ20780.1"/>
    <property type="molecule type" value="Genomic_DNA"/>
</dbReference>
<accession>A0ABX2TDJ2</accession>
<keyword evidence="5" id="KW-1185">Reference proteome</keyword>
<proteinExistence type="predicted"/>
<evidence type="ECO:0000256" key="2">
    <source>
        <dbReference type="SAM" id="MobiDB-lite"/>
    </source>
</evidence>
<evidence type="ECO:0000256" key="1">
    <source>
        <dbReference type="ARBA" id="ARBA00022737"/>
    </source>
</evidence>
<dbReference type="PANTHER" id="PTHR23084:SF263">
    <property type="entry name" value="MORN REPEAT-CONTAINING PROTEIN 1"/>
    <property type="match status" value="1"/>
</dbReference>
<name>A0ABX2TDJ2_9PROT</name>
<gene>
    <name evidence="4" type="ORF">HND93_13775</name>
</gene>
<dbReference type="Gene3D" id="2.20.110.10">
    <property type="entry name" value="Histone H3 K4-specific methyltransferase SET7/9 N-terminal domain"/>
    <property type="match status" value="2"/>
</dbReference>